<keyword evidence="2" id="KW-1185">Reference proteome</keyword>
<dbReference type="EMBL" id="QHJQ01000003">
    <property type="protein sequence ID" value="PXA04813.1"/>
    <property type="molecule type" value="Genomic_DNA"/>
</dbReference>
<organism evidence="1 2">
    <name type="scientific">Coraliomargarita sinensis</name>
    <dbReference type="NCBI Taxonomy" id="2174842"/>
    <lineage>
        <taxon>Bacteria</taxon>
        <taxon>Pseudomonadati</taxon>
        <taxon>Verrucomicrobiota</taxon>
        <taxon>Opitutia</taxon>
        <taxon>Puniceicoccales</taxon>
        <taxon>Coraliomargaritaceae</taxon>
        <taxon>Coraliomargarita</taxon>
    </lineage>
</organism>
<dbReference type="InParanoid" id="A0A317ZKR9"/>
<dbReference type="Proteomes" id="UP000247099">
    <property type="component" value="Unassembled WGS sequence"/>
</dbReference>
<proteinExistence type="predicted"/>
<evidence type="ECO:0000313" key="2">
    <source>
        <dbReference type="Proteomes" id="UP000247099"/>
    </source>
</evidence>
<reference evidence="1 2" key="1">
    <citation type="submission" date="2018-05" db="EMBL/GenBank/DDBJ databases">
        <title>Coraliomargarita sinensis sp. nov., isolated from a marine solar saltern.</title>
        <authorList>
            <person name="Zhou L.Y."/>
        </authorList>
    </citation>
    <scope>NUCLEOTIDE SEQUENCE [LARGE SCALE GENOMIC DNA]</scope>
    <source>
        <strain evidence="1 2">WN38</strain>
    </source>
</reference>
<evidence type="ECO:0000313" key="1">
    <source>
        <dbReference type="EMBL" id="PXA04813.1"/>
    </source>
</evidence>
<accession>A0A317ZKR9</accession>
<protein>
    <submittedName>
        <fullName evidence="1">Uncharacterized protein</fullName>
    </submittedName>
</protein>
<dbReference type="AlphaFoldDB" id="A0A317ZKR9"/>
<gene>
    <name evidence="1" type="ORF">DDZ13_06515</name>
</gene>
<sequence length="113" mass="12258">MIVNRGDDAVLVEASPFGAGDTEVEDLAESFADPRPGGDALDFSTAECLDDGAVVRLPIGAVFRFALGEKLPANVGHFDHFCHVWSPFIWFYLAYSALPAFKDNILDTNTPKP</sequence>
<name>A0A317ZKR9_9BACT</name>
<comment type="caution">
    <text evidence="1">The sequence shown here is derived from an EMBL/GenBank/DDBJ whole genome shotgun (WGS) entry which is preliminary data.</text>
</comment>